<dbReference type="PANTHER" id="PTHR33166">
    <property type="entry name" value="GAG_P30 DOMAIN-CONTAINING PROTEIN"/>
    <property type="match status" value="1"/>
</dbReference>
<dbReference type="InterPro" id="IPR003036">
    <property type="entry name" value="Gag_P30"/>
</dbReference>
<feature type="domain" description="CCHC-type" evidence="3">
    <location>
        <begin position="469"/>
        <end position="483"/>
    </location>
</feature>
<dbReference type="InterPro" id="IPR036875">
    <property type="entry name" value="Znf_CCHC_sf"/>
</dbReference>
<dbReference type="InterPro" id="IPR008919">
    <property type="entry name" value="Retrov_capsid_N"/>
</dbReference>
<reference evidence="4" key="1">
    <citation type="submission" date="2025-08" db="UniProtKB">
        <authorList>
            <consortium name="Ensembl"/>
        </authorList>
    </citation>
    <scope>IDENTIFICATION</scope>
</reference>
<keyword evidence="1" id="KW-0479">Metal-binding</keyword>
<dbReference type="Gene3D" id="1.10.150.180">
    <property type="entry name" value="Gamma-retroviral matrix domain"/>
    <property type="match status" value="1"/>
</dbReference>
<keyword evidence="1" id="KW-0863">Zinc-finger</keyword>
<evidence type="ECO:0000313" key="4">
    <source>
        <dbReference type="Ensembl" id="ENSSOCP00000004924.1"/>
    </source>
</evidence>
<dbReference type="Pfam" id="PF00098">
    <property type="entry name" value="zf-CCHC"/>
    <property type="match status" value="1"/>
</dbReference>
<accession>A0A8D0ERW2</accession>
<reference evidence="4" key="2">
    <citation type="submission" date="2025-09" db="UniProtKB">
        <authorList>
            <consortium name="Ensembl"/>
        </authorList>
    </citation>
    <scope>IDENTIFICATION</scope>
</reference>
<dbReference type="Gene3D" id="4.10.60.10">
    <property type="entry name" value="Zinc finger, CCHC-type"/>
    <property type="match status" value="1"/>
</dbReference>
<dbReference type="AlphaFoldDB" id="A0A8D0ERW2"/>
<dbReference type="PROSITE" id="PS50158">
    <property type="entry name" value="ZF_CCHC"/>
    <property type="match status" value="1"/>
</dbReference>
<dbReference type="Gene3D" id="1.10.375.10">
    <property type="entry name" value="Human Immunodeficiency Virus Type 1 Capsid Protein"/>
    <property type="match status" value="1"/>
</dbReference>
<dbReference type="GO" id="GO:0019068">
    <property type="term" value="P:virion assembly"/>
    <property type="evidence" value="ECO:0007669"/>
    <property type="project" value="InterPro"/>
</dbReference>
<evidence type="ECO:0000256" key="2">
    <source>
        <dbReference type="SAM" id="MobiDB-lite"/>
    </source>
</evidence>
<dbReference type="SMART" id="SM00343">
    <property type="entry name" value="ZnF_C2HC"/>
    <property type="match status" value="1"/>
</dbReference>
<dbReference type="SUPFAM" id="SSF47836">
    <property type="entry name" value="Retroviral matrix proteins"/>
    <property type="match status" value="1"/>
</dbReference>
<dbReference type="SUPFAM" id="SSF47943">
    <property type="entry name" value="Retrovirus capsid protein, N-terminal core domain"/>
    <property type="match status" value="1"/>
</dbReference>
<evidence type="ECO:0000259" key="3">
    <source>
        <dbReference type="PROSITE" id="PS50158"/>
    </source>
</evidence>
<proteinExistence type="predicted"/>
<dbReference type="InterPro" id="IPR001878">
    <property type="entry name" value="Znf_CCHC"/>
</dbReference>
<name>A0A8D0ERW2_STROC</name>
<keyword evidence="5" id="KW-1185">Reference proteome</keyword>
<dbReference type="GO" id="GO:0008270">
    <property type="term" value="F:zinc ion binding"/>
    <property type="evidence" value="ECO:0007669"/>
    <property type="project" value="UniProtKB-KW"/>
</dbReference>
<organism evidence="4 5">
    <name type="scientific">Strix occidentalis caurina</name>
    <name type="common">northern spotted owl</name>
    <dbReference type="NCBI Taxonomy" id="311401"/>
    <lineage>
        <taxon>Eukaryota</taxon>
        <taxon>Metazoa</taxon>
        <taxon>Chordata</taxon>
        <taxon>Craniata</taxon>
        <taxon>Vertebrata</taxon>
        <taxon>Euteleostomi</taxon>
        <taxon>Archelosauria</taxon>
        <taxon>Archosauria</taxon>
        <taxon>Dinosauria</taxon>
        <taxon>Saurischia</taxon>
        <taxon>Theropoda</taxon>
        <taxon>Coelurosauria</taxon>
        <taxon>Aves</taxon>
        <taxon>Neognathae</taxon>
        <taxon>Neoaves</taxon>
        <taxon>Telluraves</taxon>
        <taxon>Strigiformes</taxon>
        <taxon>Strigidae</taxon>
        <taxon>Strix</taxon>
    </lineage>
</organism>
<sequence length="499" mass="57218">MGAGSSTGGIVKKSPLGCILWHWKHIGGTGGSPKKEDLIKYCNQWWPLYKLDEGEKWPINGTLNYDTLLQLMLFLRRERKWDEVMYADMFFTLRQHPEWQKECGINLAPSDPLVLALEKDKRGKTELKRCCSACSIGQRCLKWTQEAIEEDLDLLTAPRLRITDRQAEARQERSDESEEAAEAESSTPISERTRSRQKTELPAPLQAPLRQAVGNSGLVFIKVPFSIAESFREDPEKVASAFEMIVKTQNPDWQDIEAILQVLFDSTEREMIRRAVRLHVEGQIATNALQGRVEQHFPLVDPNWDPNNPDDREMIIRYQRLVIFGIRHATPKAVNWSKLYEIKQNKDESPTDFLNRLKEAARKYTTLRIESEEGAGQLASLFMGQATNDIRRKLQRLRGIEARDLGKMLEVAWMVYRNREEETQKTKAKLVALLEDIQKNRGQFVNTKGGTRSRRSGRALPNTLSMNQCAYCKERGHWKRECPALAKNKGAAPIVTLED</sequence>
<feature type="region of interest" description="Disordered" evidence="2">
    <location>
        <begin position="166"/>
        <end position="205"/>
    </location>
</feature>
<evidence type="ECO:0000313" key="5">
    <source>
        <dbReference type="Proteomes" id="UP000694551"/>
    </source>
</evidence>
<keyword evidence="1" id="KW-0862">Zinc</keyword>
<dbReference type="Ensembl" id="ENSSOCT00000005070.1">
    <property type="protein sequence ID" value="ENSSOCP00000004924.1"/>
    <property type="gene ID" value="ENSSOCG00000003820.1"/>
</dbReference>
<dbReference type="Proteomes" id="UP000694551">
    <property type="component" value="Unplaced"/>
</dbReference>
<dbReference type="SUPFAM" id="SSF57756">
    <property type="entry name" value="Retrovirus zinc finger-like domains"/>
    <property type="match status" value="1"/>
</dbReference>
<evidence type="ECO:0000256" key="1">
    <source>
        <dbReference type="PROSITE-ProRule" id="PRU00047"/>
    </source>
</evidence>
<dbReference type="InterPro" id="IPR010999">
    <property type="entry name" value="Retrovr_matrix"/>
</dbReference>
<dbReference type="GO" id="GO:0003676">
    <property type="term" value="F:nucleic acid binding"/>
    <property type="evidence" value="ECO:0007669"/>
    <property type="project" value="InterPro"/>
</dbReference>
<dbReference type="Pfam" id="PF02093">
    <property type="entry name" value="Gag_p30"/>
    <property type="match status" value="1"/>
</dbReference>
<dbReference type="InterPro" id="IPR050462">
    <property type="entry name" value="Retroviral_Gag-Pol_poly"/>
</dbReference>
<protein>
    <recommendedName>
        <fullName evidence="3">CCHC-type domain-containing protein</fullName>
    </recommendedName>
</protein>
<dbReference type="InterPro" id="IPR036946">
    <property type="entry name" value="G_retro_matrix_sf"/>
</dbReference>